<evidence type="ECO:0000256" key="6">
    <source>
        <dbReference type="PROSITE-ProRule" id="PRU00282"/>
    </source>
</evidence>
<evidence type="ECO:0000256" key="4">
    <source>
        <dbReference type="ARBA" id="ARBA00022989"/>
    </source>
</evidence>
<comment type="subcellular location">
    <subcellularLocation>
        <location evidence="1">Membrane</location>
        <topology evidence="1">Multi-pass membrane protein</topology>
    </subcellularLocation>
</comment>
<dbReference type="InterPro" id="IPR023395">
    <property type="entry name" value="MCP_dom_sf"/>
</dbReference>
<feature type="region of interest" description="Disordered" evidence="8">
    <location>
        <begin position="206"/>
        <end position="227"/>
    </location>
</feature>
<dbReference type="AlphaFoldDB" id="A0AAD9I6X2"/>
<keyword evidence="3" id="KW-0999">Mitochondrion inner membrane</keyword>
<dbReference type="InterPro" id="IPR018108">
    <property type="entry name" value="MCP_transmembrane"/>
</dbReference>
<dbReference type="EMBL" id="JAQQPM010000006">
    <property type="protein sequence ID" value="KAK2072379.1"/>
    <property type="molecule type" value="Genomic_DNA"/>
</dbReference>
<dbReference type="PROSITE" id="PS50920">
    <property type="entry name" value="SOLCAR"/>
    <property type="match status" value="2"/>
</dbReference>
<keyword evidence="2 6" id="KW-0812">Transmembrane</keyword>
<keyword evidence="3" id="KW-0496">Mitochondrion</keyword>
<reference evidence="10" key="1">
    <citation type="journal article" date="2023" name="Mol. Plant Microbe Interact.">
        <title>Elucidating the Obligate Nature and Biological Capacity of an Invasive Fungal Corn Pathogen.</title>
        <authorList>
            <person name="MacCready J.S."/>
            <person name="Roggenkamp E.M."/>
            <person name="Gdanetz K."/>
            <person name="Chilvers M.I."/>
        </authorList>
    </citation>
    <scope>NUCLEOTIDE SEQUENCE</scope>
    <source>
        <strain evidence="10">PM02</strain>
    </source>
</reference>
<feature type="transmembrane region" description="Helical" evidence="9">
    <location>
        <begin position="60"/>
        <end position="79"/>
    </location>
</feature>
<keyword evidence="7" id="KW-0813">Transport</keyword>
<organism evidence="10 11">
    <name type="scientific">Phyllachora maydis</name>
    <dbReference type="NCBI Taxonomy" id="1825666"/>
    <lineage>
        <taxon>Eukaryota</taxon>
        <taxon>Fungi</taxon>
        <taxon>Dikarya</taxon>
        <taxon>Ascomycota</taxon>
        <taxon>Pezizomycotina</taxon>
        <taxon>Sordariomycetes</taxon>
        <taxon>Sordariomycetidae</taxon>
        <taxon>Phyllachorales</taxon>
        <taxon>Phyllachoraceae</taxon>
        <taxon>Phyllachora</taxon>
    </lineage>
</organism>
<feature type="transmembrane region" description="Helical" evidence="9">
    <location>
        <begin position="6"/>
        <end position="25"/>
    </location>
</feature>
<feature type="repeat" description="Solcar" evidence="6">
    <location>
        <begin position="4"/>
        <end position="88"/>
    </location>
</feature>
<accession>A0AAD9I6X2</accession>
<name>A0AAD9I6X2_9PEZI</name>
<evidence type="ECO:0000256" key="5">
    <source>
        <dbReference type="ARBA" id="ARBA00023136"/>
    </source>
</evidence>
<feature type="repeat" description="Solcar" evidence="6">
    <location>
        <begin position="104"/>
        <end position="198"/>
    </location>
</feature>
<keyword evidence="4 9" id="KW-1133">Transmembrane helix</keyword>
<protein>
    <submittedName>
        <fullName evidence="10">Uncharacterized protein</fullName>
    </submittedName>
</protein>
<keyword evidence="11" id="KW-1185">Reference proteome</keyword>
<dbReference type="PANTHER" id="PTHR36986:SF1">
    <property type="entry name" value="UPF0643 PROTEIN PB2B2.08"/>
    <property type="match status" value="1"/>
</dbReference>
<dbReference type="Proteomes" id="UP001217918">
    <property type="component" value="Unassembled WGS sequence"/>
</dbReference>
<proteinExistence type="inferred from homology"/>
<feature type="compositionally biased region" description="Polar residues" evidence="8">
    <location>
        <begin position="211"/>
        <end position="222"/>
    </location>
</feature>
<comment type="caution">
    <text evidence="10">The sequence shown here is derived from an EMBL/GenBank/DDBJ whole genome shotgun (WGS) entry which is preliminary data.</text>
</comment>
<evidence type="ECO:0000256" key="9">
    <source>
        <dbReference type="SAM" id="Phobius"/>
    </source>
</evidence>
<comment type="similarity">
    <text evidence="7">Belongs to the mitochondrial carrier (TC 2.A.29) family.</text>
</comment>
<dbReference type="Pfam" id="PF00153">
    <property type="entry name" value="Mito_carr"/>
    <property type="match status" value="2"/>
</dbReference>
<evidence type="ECO:0000256" key="3">
    <source>
        <dbReference type="ARBA" id="ARBA00022792"/>
    </source>
</evidence>
<evidence type="ECO:0000313" key="11">
    <source>
        <dbReference type="Proteomes" id="UP001217918"/>
    </source>
</evidence>
<dbReference type="GO" id="GO:0016020">
    <property type="term" value="C:membrane"/>
    <property type="evidence" value="ECO:0007669"/>
    <property type="project" value="UniProtKB-SubCell"/>
</dbReference>
<evidence type="ECO:0000256" key="2">
    <source>
        <dbReference type="ARBA" id="ARBA00022692"/>
    </source>
</evidence>
<sequence>MSENTNTEIVVAGAIAAFTIDMLIYPMDTIKTRYQSQDYLKTFASSGSAKKPPWKAFRGLYQGVGSVIIATLPAAGVFFTTYESAKHFYGHGASLLAHSALTIPQPLIHALASATAELASCVIITPAEVIKQNAQMLRGSSGKVSGFRVSTSMEALRMIQRSEGGAWRRMWSGYTALSARNLPMTAIQFPLFEFLRARLWRWREGSRSRENQGQAQRRTTGSVGVGEVPQGTIQEQAGTSAGMLLETVEPFKAVEHYPGVNETTMPGNLGDVGGDRYLVVSPYTKKEHLLDLETLDTQNRLLALALTRMRCLRTDYATAPYQEAFNWEEVVDTLRGLAREQSHSWTKSEWYIVVFRSRIPPSTACAELAVLDKAAHAEATSSGGFLKYWFGTPDAYGNNLATCIWRSQEDARKGEIDRHRLLISDELWNWKIAGWLD</sequence>
<evidence type="ECO:0000256" key="7">
    <source>
        <dbReference type="RuleBase" id="RU000488"/>
    </source>
</evidence>
<evidence type="ECO:0000256" key="8">
    <source>
        <dbReference type="SAM" id="MobiDB-lite"/>
    </source>
</evidence>
<keyword evidence="5 6" id="KW-0472">Membrane</keyword>
<dbReference type="Gene3D" id="1.50.40.10">
    <property type="entry name" value="Mitochondrial carrier domain"/>
    <property type="match status" value="1"/>
</dbReference>
<dbReference type="SUPFAM" id="SSF103506">
    <property type="entry name" value="Mitochondrial carrier"/>
    <property type="match status" value="1"/>
</dbReference>
<evidence type="ECO:0000313" key="10">
    <source>
        <dbReference type="EMBL" id="KAK2072379.1"/>
    </source>
</evidence>
<gene>
    <name evidence="10" type="ORF">P8C59_006736</name>
</gene>
<dbReference type="PANTHER" id="PTHR36986">
    <property type="entry name" value="UPF0643 PROTEIN PB2B2.08"/>
    <property type="match status" value="1"/>
</dbReference>
<evidence type="ECO:0000256" key="1">
    <source>
        <dbReference type="ARBA" id="ARBA00004141"/>
    </source>
</evidence>